<evidence type="ECO:0000313" key="4">
    <source>
        <dbReference type="Proteomes" id="UP001497522"/>
    </source>
</evidence>
<feature type="region of interest" description="Disordered" evidence="1">
    <location>
        <begin position="38"/>
        <end position="60"/>
    </location>
</feature>
<feature type="compositionally biased region" description="Basic and acidic residues" evidence="1">
    <location>
        <begin position="49"/>
        <end position="60"/>
    </location>
</feature>
<name>A0ABP1B8K2_9BRYO</name>
<evidence type="ECO:0000256" key="1">
    <source>
        <dbReference type="SAM" id="MobiDB-lite"/>
    </source>
</evidence>
<reference evidence="3 4" key="1">
    <citation type="submission" date="2024-03" db="EMBL/GenBank/DDBJ databases">
        <authorList>
            <consortium name="ELIXIR-Norway"/>
            <consortium name="Elixir Norway"/>
        </authorList>
    </citation>
    <scope>NUCLEOTIDE SEQUENCE [LARGE SCALE GENOMIC DNA]</scope>
</reference>
<protein>
    <submittedName>
        <fullName evidence="3">Uncharacterized protein</fullName>
    </submittedName>
</protein>
<keyword evidence="2" id="KW-0732">Signal</keyword>
<feature type="compositionally biased region" description="Low complexity" evidence="1">
    <location>
        <begin position="38"/>
        <end position="48"/>
    </location>
</feature>
<dbReference type="EMBL" id="OZ023703">
    <property type="protein sequence ID" value="CAK9871487.1"/>
    <property type="molecule type" value="Genomic_DNA"/>
</dbReference>
<sequence>MAVCSEHLLLLISRRFLAFGSKTWIICCRLQTPRLIRKNSSSSRSISKGPEERSRTTRSRRWDWSAAGGVVGGGDLERFLRILLSERSRKDRRKDE</sequence>
<gene>
    <name evidence="3" type="ORF">CSSPJE1EN2_LOCUS14155</name>
</gene>
<keyword evidence="4" id="KW-1185">Reference proteome</keyword>
<evidence type="ECO:0000256" key="2">
    <source>
        <dbReference type="SAM" id="SignalP"/>
    </source>
</evidence>
<accession>A0ABP1B8K2</accession>
<dbReference type="Proteomes" id="UP001497522">
    <property type="component" value="Chromosome 2"/>
</dbReference>
<evidence type="ECO:0000313" key="3">
    <source>
        <dbReference type="EMBL" id="CAK9871487.1"/>
    </source>
</evidence>
<proteinExistence type="predicted"/>
<feature type="chain" id="PRO_5045194659" evidence="2">
    <location>
        <begin position="19"/>
        <end position="96"/>
    </location>
</feature>
<feature type="signal peptide" evidence="2">
    <location>
        <begin position="1"/>
        <end position="18"/>
    </location>
</feature>
<organism evidence="3 4">
    <name type="scientific">Sphagnum jensenii</name>
    <dbReference type="NCBI Taxonomy" id="128206"/>
    <lineage>
        <taxon>Eukaryota</taxon>
        <taxon>Viridiplantae</taxon>
        <taxon>Streptophyta</taxon>
        <taxon>Embryophyta</taxon>
        <taxon>Bryophyta</taxon>
        <taxon>Sphagnophytina</taxon>
        <taxon>Sphagnopsida</taxon>
        <taxon>Sphagnales</taxon>
        <taxon>Sphagnaceae</taxon>
        <taxon>Sphagnum</taxon>
    </lineage>
</organism>